<feature type="domain" description="TraD/TraG TraM recognition site" evidence="2">
    <location>
        <begin position="805"/>
        <end position="875"/>
    </location>
</feature>
<dbReference type="Gene3D" id="3.40.50.300">
    <property type="entry name" value="P-loop containing nucleotide triphosphate hydrolases"/>
    <property type="match status" value="2"/>
</dbReference>
<dbReference type="InterPro" id="IPR027417">
    <property type="entry name" value="P-loop_NTPase"/>
</dbReference>
<dbReference type="InterPro" id="IPR032689">
    <property type="entry name" value="TraG-D_C"/>
</dbReference>
<dbReference type="PANTHER" id="PTHR30121:SF6">
    <property type="entry name" value="SLR6007 PROTEIN"/>
    <property type="match status" value="1"/>
</dbReference>
<evidence type="ECO:0000259" key="3">
    <source>
        <dbReference type="Pfam" id="PF26449"/>
    </source>
</evidence>
<protein>
    <submittedName>
        <fullName evidence="4">Uncharacterized protein</fullName>
    </submittedName>
</protein>
<dbReference type="InterPro" id="IPR051162">
    <property type="entry name" value="T4SS_component"/>
</dbReference>
<accession>A0A2H0KBX5</accession>
<feature type="compositionally biased region" description="Basic and acidic residues" evidence="1">
    <location>
        <begin position="360"/>
        <end position="371"/>
    </location>
</feature>
<proteinExistence type="predicted"/>
<dbReference type="Pfam" id="PF26449">
    <property type="entry name" value="DUF8128"/>
    <property type="match status" value="1"/>
</dbReference>
<reference evidence="4 5" key="1">
    <citation type="submission" date="2017-09" db="EMBL/GenBank/DDBJ databases">
        <title>Depth-based differentiation of microbial function through sediment-hosted aquifers and enrichment of novel symbionts in the deep terrestrial subsurface.</title>
        <authorList>
            <person name="Probst A.J."/>
            <person name="Ladd B."/>
            <person name="Jarett J.K."/>
            <person name="Geller-Mcgrath D.E."/>
            <person name="Sieber C.M."/>
            <person name="Emerson J.B."/>
            <person name="Anantharaman K."/>
            <person name="Thomas B.C."/>
            <person name="Malmstrom R."/>
            <person name="Stieglmeier M."/>
            <person name="Klingl A."/>
            <person name="Woyke T."/>
            <person name="Ryan C.M."/>
            <person name="Banfield J.F."/>
        </authorList>
    </citation>
    <scope>NUCLEOTIDE SEQUENCE [LARGE SCALE GENOMIC DNA]</scope>
    <source>
        <strain evidence="4">CG11_big_fil_rev_8_21_14_0_20_46_11</strain>
    </source>
</reference>
<organism evidence="4 5">
    <name type="scientific">Candidatus Taylorbacteria bacterium CG11_big_fil_rev_8_21_14_0_20_46_11</name>
    <dbReference type="NCBI Taxonomy" id="1975025"/>
    <lineage>
        <taxon>Bacteria</taxon>
        <taxon>Candidatus Tayloriibacteriota</taxon>
    </lineage>
</organism>
<dbReference type="CDD" id="cd01127">
    <property type="entry name" value="TrwB_TraG_TraD_VirD4"/>
    <property type="match status" value="1"/>
</dbReference>
<dbReference type="Pfam" id="PF12696">
    <property type="entry name" value="TraG-D_C"/>
    <property type="match status" value="1"/>
</dbReference>
<comment type="caution">
    <text evidence="4">The sequence shown here is derived from an EMBL/GenBank/DDBJ whole genome shotgun (WGS) entry which is preliminary data.</text>
</comment>
<dbReference type="AlphaFoldDB" id="A0A2H0KBX5"/>
<evidence type="ECO:0000256" key="1">
    <source>
        <dbReference type="SAM" id="MobiDB-lite"/>
    </source>
</evidence>
<evidence type="ECO:0000313" key="4">
    <source>
        <dbReference type="EMBL" id="PIQ68756.1"/>
    </source>
</evidence>
<dbReference type="SUPFAM" id="SSF52540">
    <property type="entry name" value="P-loop containing nucleoside triphosphate hydrolases"/>
    <property type="match status" value="1"/>
</dbReference>
<sequence>MESGVFTSESKKFASPEEEIKFLREEVGRREQALTEQGKSPEREAVVADTMHTYAGVPAEKVLEAKVALPVKEAEAIVLDLTPEPHDKQIEAVLAILQEKGVRNAFTVVEGMKSPHLYDDFHRFLVQYIKEGLPVKDLSEKSPLWRPLHMTLFEVSLPDASKEDAEKEIKKLIAGMEQFFSGMLSVAEKGKEDTYFTLEIANANGSDEAIFYISVPDTKRKLFEKQIMSLFHNAKIREMKDDYNIFNHAGVSVASFASFKKNPIYPLKAYDEFEVDPLNVVLHSFSKIDREGEGAAIQFVMRPPQHSYTARYEQALRQILKGVRLSKALDIRFGLFGSIIKSVTDVLSDDEERLRKRQKEGKETPKTDEVTTEEIKKKISSPMLECGIRIIASSQTKESATEILSDVEASFNQFNSSTGNALKFTRVEKVPKDVLMRSFSLRSFEERQALPITVKELSTMAHFPATKLKSAPALRQAKAGTAPVPTGLPDEGLLLGVNRVRGSDVKIYMTAEDRLRHFYTIGQTGTGKTTFLKNMIAQDIVNGDGLCFIDPHGVDIQDVIAMVPPERYEDVIYFDPANTERPMGLNMLEYDARFPEQKTFVVNEMLSIFDKLFDMKTSGGPMFEQYFRNAVLLTIEDPESGSTLLDVSRVLANADFRAMKLTKCKNPVVNQFWNEVAGKAGGEASLANIVPYITSKFDNFLSNEIMRPIVAQQTSAFNFREIMDTKKILLVNLAKGRLGDLNANLIGLILVGKMLMAALSRVDGIVHSSADIAVASVASGTNPDGATSAPGVNRTAVTATSGLPPFYLYIDEFQNITTPSISSILSEARKYKLGLIIAHQFIKQLDEKIKDAVFGNVGSMAMFRVGTEDAEFLAKQLEPVFTESDLINLDNRNAYMKLLVAGRPVKPFSLETVPPMVGKPDIVPKLKELSALKFGRSKADVEEEIMAKYQK</sequence>
<name>A0A2H0KBX5_9BACT</name>
<feature type="region of interest" description="Disordered" evidence="1">
    <location>
        <begin position="351"/>
        <end position="371"/>
    </location>
</feature>
<evidence type="ECO:0000259" key="2">
    <source>
        <dbReference type="Pfam" id="PF12696"/>
    </source>
</evidence>
<dbReference type="InterPro" id="IPR058441">
    <property type="entry name" value="DUF8128"/>
</dbReference>
<gene>
    <name evidence="4" type="ORF">COV91_02465</name>
</gene>
<dbReference type="PANTHER" id="PTHR30121">
    <property type="entry name" value="UNCHARACTERIZED PROTEIN YJGR-RELATED"/>
    <property type="match status" value="1"/>
</dbReference>
<dbReference type="Proteomes" id="UP000229342">
    <property type="component" value="Unassembled WGS sequence"/>
</dbReference>
<feature type="domain" description="DUF8128" evidence="3">
    <location>
        <begin position="174"/>
        <end position="469"/>
    </location>
</feature>
<evidence type="ECO:0000313" key="5">
    <source>
        <dbReference type="Proteomes" id="UP000229342"/>
    </source>
</evidence>
<dbReference type="EMBL" id="PCVG01000030">
    <property type="protein sequence ID" value="PIQ68756.1"/>
    <property type="molecule type" value="Genomic_DNA"/>
</dbReference>